<evidence type="ECO:0000313" key="3">
    <source>
        <dbReference type="Proteomes" id="UP000467841"/>
    </source>
</evidence>
<gene>
    <name evidence="2" type="ORF">MERR_LOCUS4133</name>
</gene>
<dbReference type="Pfam" id="PF24758">
    <property type="entry name" value="LRR_At5g56370"/>
    <property type="match status" value="1"/>
</dbReference>
<proteinExistence type="predicted"/>
<reference evidence="2" key="1">
    <citation type="submission" date="2020-01" db="EMBL/GenBank/DDBJ databases">
        <authorList>
            <person name="Mishra B."/>
        </authorList>
    </citation>
    <scope>NUCLEOTIDE SEQUENCE [LARGE SCALE GENOMIC DNA]</scope>
</reference>
<evidence type="ECO:0000313" key="2">
    <source>
        <dbReference type="EMBL" id="CAA7016898.1"/>
    </source>
</evidence>
<dbReference type="Proteomes" id="UP000467841">
    <property type="component" value="Unassembled WGS sequence"/>
</dbReference>
<dbReference type="CDD" id="cd22160">
    <property type="entry name" value="F-box_AtFBL13-like"/>
    <property type="match status" value="1"/>
</dbReference>
<dbReference type="PANTHER" id="PTHR31900:SF34">
    <property type="entry name" value="EMB|CAB62440.1-RELATED"/>
    <property type="match status" value="1"/>
</dbReference>
<dbReference type="PANTHER" id="PTHR31900">
    <property type="entry name" value="F-BOX/RNI SUPERFAMILY PROTEIN-RELATED"/>
    <property type="match status" value="1"/>
</dbReference>
<comment type="caution">
    <text evidence="2">The sequence shown here is derived from an EMBL/GenBank/DDBJ whole genome shotgun (WGS) entry which is preliminary data.</text>
</comment>
<dbReference type="SMART" id="SM00579">
    <property type="entry name" value="FBD"/>
    <property type="match status" value="1"/>
</dbReference>
<dbReference type="Gene3D" id="3.80.10.10">
    <property type="entry name" value="Ribonuclease Inhibitor"/>
    <property type="match status" value="1"/>
</dbReference>
<dbReference type="InterPro" id="IPR036047">
    <property type="entry name" value="F-box-like_dom_sf"/>
</dbReference>
<accession>A0A6D2HLP6</accession>
<dbReference type="InterPro" id="IPR006566">
    <property type="entry name" value="FBD"/>
</dbReference>
<dbReference type="OrthoDB" id="1059358at2759"/>
<dbReference type="Gene3D" id="1.20.1280.50">
    <property type="match status" value="1"/>
</dbReference>
<dbReference type="SUPFAM" id="SSF81383">
    <property type="entry name" value="F-box domain"/>
    <property type="match status" value="1"/>
</dbReference>
<evidence type="ECO:0000259" key="1">
    <source>
        <dbReference type="SMART" id="SM00579"/>
    </source>
</evidence>
<dbReference type="InterPro" id="IPR055411">
    <property type="entry name" value="LRR_FXL15/At3g58940/PEG3-like"/>
</dbReference>
<dbReference type="Pfam" id="PF00646">
    <property type="entry name" value="F-box"/>
    <property type="match status" value="1"/>
</dbReference>
<protein>
    <recommendedName>
        <fullName evidence="1">FBD domain-containing protein</fullName>
    </recommendedName>
</protein>
<dbReference type="InterPro" id="IPR050232">
    <property type="entry name" value="FBL13/AtMIF1-like"/>
</dbReference>
<keyword evidence="3" id="KW-1185">Reference proteome</keyword>
<dbReference type="InterPro" id="IPR053781">
    <property type="entry name" value="F-box_AtFBL13-like"/>
</dbReference>
<dbReference type="InterPro" id="IPR001810">
    <property type="entry name" value="F-box_dom"/>
</dbReference>
<organism evidence="2 3">
    <name type="scientific">Microthlaspi erraticum</name>
    <dbReference type="NCBI Taxonomy" id="1685480"/>
    <lineage>
        <taxon>Eukaryota</taxon>
        <taxon>Viridiplantae</taxon>
        <taxon>Streptophyta</taxon>
        <taxon>Embryophyta</taxon>
        <taxon>Tracheophyta</taxon>
        <taxon>Spermatophyta</taxon>
        <taxon>Magnoliopsida</taxon>
        <taxon>eudicotyledons</taxon>
        <taxon>Gunneridae</taxon>
        <taxon>Pentapetalae</taxon>
        <taxon>rosids</taxon>
        <taxon>malvids</taxon>
        <taxon>Brassicales</taxon>
        <taxon>Brassicaceae</taxon>
        <taxon>Coluteocarpeae</taxon>
        <taxon>Microthlaspi</taxon>
    </lineage>
</organism>
<name>A0A6D2HLP6_9BRAS</name>
<feature type="domain" description="FBD" evidence="1">
    <location>
        <begin position="337"/>
        <end position="410"/>
    </location>
</feature>
<dbReference type="EMBL" id="CACVBM020000266">
    <property type="protein sequence ID" value="CAA7016898.1"/>
    <property type="molecule type" value="Genomic_DNA"/>
</dbReference>
<dbReference type="Pfam" id="PF08387">
    <property type="entry name" value="FBD"/>
    <property type="match status" value="1"/>
</dbReference>
<dbReference type="AlphaFoldDB" id="A0A6D2HLP6"/>
<dbReference type="SUPFAM" id="SSF52058">
    <property type="entry name" value="L domain-like"/>
    <property type="match status" value="1"/>
</dbReference>
<sequence>MKQGLVNDEDMISRLPEELILHILSFLPTQGAVATSALAKQWRSRWKMVPVLDFDYESDCQSGDETFPEMVCRVLLSHEAPVLERLRVRVLFEECGATAIGTWVGIAYARHVRELYLDVSSAKESYFKFPRSLYKCETLETLKLRNRVLVHVPCASAACLKSLRNLHLSYVDYEDEASSLGNLLAGCPKLENLEVSRRYSRDVETLIAVPSLQRLRIDDLNHWHGLGGGYNATELVEAKISHVSNIVNDNIVGSLTSAKRLCLNLSLEKITFPMSSIFYQLVYLELGLASAGWRNLLVLMLDRSPKLQVLKLNGRWRYDRIDDLDEEEWSQPKNVAECLLFSLETFVWKCRRERLEEGKEVAEYILRNACRLKRATVSIQGLNSEERLDLLEEMECVVRASTSSCQLLLLD</sequence>
<dbReference type="InterPro" id="IPR032675">
    <property type="entry name" value="LRR_dom_sf"/>
</dbReference>